<dbReference type="RefSeq" id="XP_053018526.1">
    <property type="nucleotide sequence ID" value="XM_053167295.1"/>
</dbReference>
<dbReference type="GeneID" id="77808190"/>
<accession>A0ABY7CCM1</accession>
<proteinExistence type="predicted"/>
<evidence type="ECO:0000313" key="1">
    <source>
        <dbReference type="EMBL" id="WAQ82971.1"/>
    </source>
</evidence>
<name>A0ABY7CCM1_9BASI</name>
<dbReference type="Proteomes" id="UP001164743">
    <property type="component" value="Chromosome 3A"/>
</dbReference>
<gene>
    <name evidence="1" type="ORF">PtA15_3A337</name>
</gene>
<sequence length="129" mass="14404">MNRLTHLMNRLTHLMNRLTHLMNGLIHTMNHPINPKLMGCLSHGPTGPESSDGPREWVKNEDISFCGSTFSSFGRLPIASNRGLDIETAAIDVADDWRLRRFRVDDMKVQGPAAFAELRLDPGLAAPSR</sequence>
<reference evidence="1" key="1">
    <citation type="submission" date="2022-10" db="EMBL/GenBank/DDBJ databases">
        <title>Puccinia triticina Genome sequencing and assembly.</title>
        <authorList>
            <person name="Li C."/>
        </authorList>
    </citation>
    <scope>NUCLEOTIDE SEQUENCE</scope>
    <source>
        <strain evidence="1">Pt15</strain>
    </source>
</reference>
<keyword evidence="2" id="KW-1185">Reference proteome</keyword>
<organism evidence="1 2">
    <name type="scientific">Puccinia triticina</name>
    <dbReference type="NCBI Taxonomy" id="208348"/>
    <lineage>
        <taxon>Eukaryota</taxon>
        <taxon>Fungi</taxon>
        <taxon>Dikarya</taxon>
        <taxon>Basidiomycota</taxon>
        <taxon>Pucciniomycotina</taxon>
        <taxon>Pucciniomycetes</taxon>
        <taxon>Pucciniales</taxon>
        <taxon>Pucciniaceae</taxon>
        <taxon>Puccinia</taxon>
    </lineage>
</organism>
<protein>
    <submittedName>
        <fullName evidence="1">Uncharacterized protein</fullName>
    </submittedName>
</protein>
<dbReference type="EMBL" id="CP110423">
    <property type="protein sequence ID" value="WAQ82971.1"/>
    <property type="molecule type" value="Genomic_DNA"/>
</dbReference>
<evidence type="ECO:0000313" key="2">
    <source>
        <dbReference type="Proteomes" id="UP001164743"/>
    </source>
</evidence>